<gene>
    <name evidence="5" type="ORF">HGA07_04130</name>
</gene>
<keyword evidence="3" id="KW-0812">Transmembrane</keyword>
<dbReference type="AlphaFoldDB" id="A0A7X6LUN9"/>
<dbReference type="GO" id="GO:0006508">
    <property type="term" value="P:proteolysis"/>
    <property type="evidence" value="ECO:0007669"/>
    <property type="project" value="InterPro"/>
</dbReference>
<evidence type="ECO:0000256" key="3">
    <source>
        <dbReference type="SAM" id="Phobius"/>
    </source>
</evidence>
<comment type="caution">
    <text evidence="5">The sequence shown here is derived from an EMBL/GenBank/DDBJ whole genome shotgun (WGS) entry which is preliminary data.</text>
</comment>
<dbReference type="Gene3D" id="3.40.50.1820">
    <property type="entry name" value="alpha/beta hydrolase"/>
    <property type="match status" value="1"/>
</dbReference>
<keyword evidence="2 5" id="KW-0378">Hydrolase</keyword>
<organism evidence="5 6">
    <name type="scientific">Nocardia veterana</name>
    <dbReference type="NCBI Taxonomy" id="132249"/>
    <lineage>
        <taxon>Bacteria</taxon>
        <taxon>Bacillati</taxon>
        <taxon>Actinomycetota</taxon>
        <taxon>Actinomycetes</taxon>
        <taxon>Mycobacteriales</taxon>
        <taxon>Nocardiaceae</taxon>
        <taxon>Nocardia</taxon>
    </lineage>
</organism>
<evidence type="ECO:0000259" key="4">
    <source>
        <dbReference type="Pfam" id="PF00561"/>
    </source>
</evidence>
<dbReference type="InterPro" id="IPR029058">
    <property type="entry name" value="AB_hydrolase_fold"/>
</dbReference>
<reference evidence="5 6" key="1">
    <citation type="submission" date="2020-04" db="EMBL/GenBank/DDBJ databases">
        <title>MicrobeNet Type strains.</title>
        <authorList>
            <person name="Nicholson A.C."/>
        </authorList>
    </citation>
    <scope>NUCLEOTIDE SEQUENCE [LARGE SCALE GENOMIC DNA]</scope>
    <source>
        <strain evidence="5 6">DSM 44445</strain>
    </source>
</reference>
<dbReference type="RefSeq" id="WP_051031673.1">
    <property type="nucleotide sequence ID" value="NZ_CAWPHS010000012.1"/>
</dbReference>
<feature type="domain" description="AB hydrolase-1" evidence="4">
    <location>
        <begin position="124"/>
        <end position="384"/>
    </location>
</feature>
<keyword evidence="6" id="KW-1185">Reference proteome</keyword>
<protein>
    <submittedName>
        <fullName evidence="5">Alpha/beta hydrolase</fullName>
    </submittedName>
</protein>
<dbReference type="PANTHER" id="PTHR43194:SF2">
    <property type="entry name" value="PEROXISOMAL MEMBRANE PROTEIN LPX1"/>
    <property type="match status" value="1"/>
</dbReference>
<evidence type="ECO:0000313" key="5">
    <source>
        <dbReference type="EMBL" id="NKY84812.1"/>
    </source>
</evidence>
<dbReference type="PRINTS" id="PR00111">
    <property type="entry name" value="ABHYDROLASE"/>
</dbReference>
<evidence type="ECO:0000256" key="1">
    <source>
        <dbReference type="ARBA" id="ARBA00010088"/>
    </source>
</evidence>
<keyword evidence="3" id="KW-0472">Membrane</keyword>
<dbReference type="SUPFAM" id="SSF53474">
    <property type="entry name" value="alpha/beta-Hydrolases"/>
    <property type="match status" value="1"/>
</dbReference>
<name>A0A7X6LUN9_9NOCA</name>
<accession>A0A7X6LUN9</accession>
<evidence type="ECO:0000256" key="2">
    <source>
        <dbReference type="ARBA" id="ARBA00022801"/>
    </source>
</evidence>
<dbReference type="InterPro" id="IPR000073">
    <property type="entry name" value="AB_hydrolase_1"/>
</dbReference>
<dbReference type="PRINTS" id="PR00793">
    <property type="entry name" value="PROAMNOPTASE"/>
</dbReference>
<feature type="transmembrane region" description="Helical" evidence="3">
    <location>
        <begin position="59"/>
        <end position="81"/>
    </location>
</feature>
<dbReference type="InterPro" id="IPR050228">
    <property type="entry name" value="Carboxylesterase_BioH"/>
</dbReference>
<evidence type="ECO:0000313" key="6">
    <source>
        <dbReference type="Proteomes" id="UP000523447"/>
    </source>
</evidence>
<dbReference type="EMBL" id="JAAXPE010000002">
    <property type="protein sequence ID" value="NKY84812.1"/>
    <property type="molecule type" value="Genomic_DNA"/>
</dbReference>
<dbReference type="Proteomes" id="UP000523447">
    <property type="component" value="Unassembled WGS sequence"/>
</dbReference>
<comment type="similarity">
    <text evidence="1">Belongs to the peptidase S33 family.</text>
</comment>
<sequence>MVLGPPVAIGAGVGAALGVAVVAPAPAVFLIAGLAVLTFVMFAAARAGLRLMRAHRPTVIAVGLAVTVAAVVCTASAVTILRPFPPREATATPANVRYLDLPTGSRLAYVHVPAADSAQRRDTPVVFLHGGPGTPGEGIPAGGTELAALGFDVYAYDQLGAGRSSRLADVTGYTVARQVADLDAIREVLGAERLVLIGRSWGGSLAAQYLAAHPDRVAKVVFVAPGALWAGAYRDGGVGEPWTGMKPEQQARYDRLTSSPRVLAQALLMAVAPNAAHALVPDAEADSWMHEVALSGRDGTSCSGAPSAPPHDNPQGFYVNQMTNRDFARMPDSRPALGRVRVPALVMAAQCDFVRWPVTREYRDVLPSSTLVDIQGAGHAISTDRPGLYVELLRTFLLDEDLPLPGYTAAEPPPGRWAR</sequence>
<proteinExistence type="inferred from homology"/>
<dbReference type="PANTHER" id="PTHR43194">
    <property type="entry name" value="HYDROLASE ALPHA/BETA FOLD FAMILY"/>
    <property type="match status" value="1"/>
</dbReference>
<keyword evidence="3" id="KW-1133">Transmembrane helix</keyword>
<dbReference type="GO" id="GO:0004177">
    <property type="term" value="F:aminopeptidase activity"/>
    <property type="evidence" value="ECO:0007669"/>
    <property type="project" value="UniProtKB-EC"/>
</dbReference>
<dbReference type="Pfam" id="PF00561">
    <property type="entry name" value="Abhydrolase_1"/>
    <property type="match status" value="1"/>
</dbReference>
<dbReference type="InterPro" id="IPR002410">
    <property type="entry name" value="Peptidase_S33"/>
</dbReference>